<feature type="chain" id="PRO_5005467881" description="Lipoprotein" evidence="2">
    <location>
        <begin position="22"/>
        <end position="112"/>
    </location>
</feature>
<dbReference type="AlphaFoldDB" id="A0A0K1QWM0"/>
<evidence type="ECO:0008006" key="5">
    <source>
        <dbReference type="Google" id="ProtNLM"/>
    </source>
</evidence>
<feature type="compositionally biased region" description="Polar residues" evidence="1">
    <location>
        <begin position="46"/>
        <end position="65"/>
    </location>
</feature>
<dbReference type="OrthoDB" id="6966909at2"/>
<protein>
    <recommendedName>
        <fullName evidence="5">Lipoprotein</fullName>
    </recommendedName>
</protein>
<feature type="compositionally biased region" description="Gly residues" evidence="1">
    <location>
        <begin position="102"/>
        <end position="112"/>
    </location>
</feature>
<gene>
    <name evidence="3" type="ORF">B723_28685</name>
</gene>
<evidence type="ECO:0000256" key="2">
    <source>
        <dbReference type="SAM" id="SignalP"/>
    </source>
</evidence>
<evidence type="ECO:0000256" key="1">
    <source>
        <dbReference type="SAM" id="MobiDB-lite"/>
    </source>
</evidence>
<feature type="signal peptide" evidence="2">
    <location>
        <begin position="1"/>
        <end position="21"/>
    </location>
</feature>
<organism evidence="3 4">
    <name type="scientific">Pseudomonas fluorescens NCIMB 11764</name>
    <dbReference type="NCBI Taxonomy" id="1221522"/>
    <lineage>
        <taxon>Bacteria</taxon>
        <taxon>Pseudomonadati</taxon>
        <taxon>Pseudomonadota</taxon>
        <taxon>Gammaproteobacteria</taxon>
        <taxon>Pseudomonadales</taxon>
        <taxon>Pseudomonadaceae</taxon>
        <taxon>Pseudomonas</taxon>
    </lineage>
</organism>
<dbReference type="RefSeq" id="WP_017340089.1">
    <property type="nucleotide sequence ID" value="NZ_CP010945.1"/>
</dbReference>
<reference evidence="3 4" key="1">
    <citation type="journal article" date="2012" name="J. Bacteriol.">
        <title>Draft genome sequence of the cyanide-utilizing bacterium Pseudomonas fluorescens strain NCIMB 11764.</title>
        <authorList>
            <person name="Vilo C.A."/>
            <person name="Benedik M.J."/>
            <person name="Kunz D.A."/>
            <person name="Dong Q."/>
        </authorList>
    </citation>
    <scope>NUCLEOTIDE SEQUENCE [LARGE SCALE GENOMIC DNA]</scope>
    <source>
        <strain evidence="3 4">NCIMB 11764</strain>
    </source>
</reference>
<dbReference type="eggNOG" id="ENOG5032D2A">
    <property type="taxonomic scope" value="Bacteria"/>
</dbReference>
<sequence>MIMSRLTALALATLLSSAALAANTASGTGPTDPVEKPKSPAIQSAPGINTNGSGVDSSLPPSTGTDPRIQGNDAGRQGGMNMPDTQTPDNAGTGIGSKTTTGGSGSEGGASQ</sequence>
<name>A0A0K1QWM0_PSEFL</name>
<accession>A0A0K1QWM0</accession>
<keyword evidence="2" id="KW-0732">Signal</keyword>
<evidence type="ECO:0000313" key="3">
    <source>
        <dbReference type="EMBL" id="AKV10161.1"/>
    </source>
</evidence>
<feature type="region of interest" description="Disordered" evidence="1">
    <location>
        <begin position="23"/>
        <end position="112"/>
    </location>
</feature>
<proteinExistence type="predicted"/>
<dbReference type="EMBL" id="CP010945">
    <property type="protein sequence ID" value="AKV10161.1"/>
    <property type="molecule type" value="Genomic_DNA"/>
</dbReference>
<evidence type="ECO:0000313" key="4">
    <source>
        <dbReference type="Proteomes" id="UP000017175"/>
    </source>
</evidence>
<dbReference type="Proteomes" id="UP000017175">
    <property type="component" value="Chromosome"/>
</dbReference>